<sequence length="618" mass="59656">MAFLKGAVWGIVIGGAGLAGLSLVTPQPGGDASPVAGREGTGAPAEAATATDVAASQTGVPVVPAADEPVGDVPVGKTPADDAPVGDTPSIDTPVASVAPATDEAGSRTAPAAAPLTDAPVIVSPAVPSVQPAPVVADDAPASRGATPAEPVAPIAGTPPATPDPAPAVPPQTAAAVIVPPSPPVEAAPVTAPTGEATVLPNPQGVAPAIPAPEADIVIGTDTATPPGPAEVTVIDDAGSIAPPSEGTALVEVLPADATPPTTPQATPADDAAGRATAAATPATSGDDMADAAPSQGSATMTVAVPEPDGGAAAVAGAETVQDADVAAPAAGNDAGADGPGADTTPGDRPGVTALIGTPTTGLPGGTGGVVVRRPAVTDPLPSDDPAPEAAPAVVSALVQYGAFHDNALDLPLMSIVILDDGSLPDGARLLADVPFAVTVLLDPSAPDAAARMADYTAAGIEVAALAAFPAGATPSDAAVTLEATFAALPRAVAVVETGDTSPDAAVTDRIVADLAVTGRGLVIPDQGLNSGLRVAADAAVPATTIYRDLDGNGQDARVIRRFVDEAAFRARQQSGIVLLGRLRPDTISALILWGSAARADEVSLAPLSATLLALPQG</sequence>
<dbReference type="AlphaFoldDB" id="A0A1H7YN69"/>
<organism evidence="2 3">
    <name type="scientific">Loktanella fryxellensis</name>
    <dbReference type="NCBI Taxonomy" id="245187"/>
    <lineage>
        <taxon>Bacteria</taxon>
        <taxon>Pseudomonadati</taxon>
        <taxon>Pseudomonadota</taxon>
        <taxon>Alphaproteobacteria</taxon>
        <taxon>Rhodobacterales</taxon>
        <taxon>Roseobacteraceae</taxon>
        <taxon>Loktanella</taxon>
    </lineage>
</organism>
<feature type="region of interest" description="Disordered" evidence="1">
    <location>
        <begin position="139"/>
        <end position="171"/>
    </location>
</feature>
<dbReference type="RefSeq" id="WP_089897779.1">
    <property type="nucleotide sequence ID" value="NZ_FOCI01000001.1"/>
</dbReference>
<accession>A0A1H7YN69</accession>
<feature type="compositionally biased region" description="Low complexity" evidence="1">
    <location>
        <begin position="329"/>
        <end position="362"/>
    </location>
</feature>
<feature type="compositionally biased region" description="Pro residues" evidence="1">
    <location>
        <begin position="160"/>
        <end position="170"/>
    </location>
</feature>
<dbReference type="Pfam" id="PF04748">
    <property type="entry name" value="Polysacc_deac_2"/>
    <property type="match status" value="1"/>
</dbReference>
<dbReference type="SUPFAM" id="SSF88713">
    <property type="entry name" value="Glycoside hydrolase/deacetylase"/>
    <property type="match status" value="1"/>
</dbReference>
<reference evidence="2 3" key="1">
    <citation type="submission" date="2016-10" db="EMBL/GenBank/DDBJ databases">
        <authorList>
            <person name="de Groot N.N."/>
        </authorList>
    </citation>
    <scope>NUCLEOTIDE SEQUENCE [LARGE SCALE GENOMIC DNA]</scope>
    <source>
        <strain evidence="2 3">DSM 16213</strain>
    </source>
</reference>
<name>A0A1H7YN69_9RHOB</name>
<feature type="compositionally biased region" description="Low complexity" evidence="1">
    <location>
        <begin position="256"/>
        <end position="287"/>
    </location>
</feature>
<dbReference type="GO" id="GO:0005975">
    <property type="term" value="P:carbohydrate metabolic process"/>
    <property type="evidence" value="ECO:0007669"/>
    <property type="project" value="InterPro"/>
</dbReference>
<dbReference type="EMBL" id="FOCI01000001">
    <property type="protein sequence ID" value="SEM46619.1"/>
    <property type="molecule type" value="Genomic_DNA"/>
</dbReference>
<feature type="region of interest" description="Disordered" evidence="1">
    <location>
        <begin position="27"/>
        <end position="52"/>
    </location>
</feature>
<dbReference type="OrthoDB" id="7658418at2"/>
<dbReference type="Gene3D" id="3.20.20.370">
    <property type="entry name" value="Glycoside hydrolase/deacetylase"/>
    <property type="match status" value="1"/>
</dbReference>
<feature type="region of interest" description="Disordered" evidence="1">
    <location>
        <begin position="65"/>
        <end position="108"/>
    </location>
</feature>
<proteinExistence type="predicted"/>
<feature type="region of interest" description="Disordered" evidence="1">
    <location>
        <begin position="329"/>
        <end position="388"/>
    </location>
</feature>
<feature type="compositionally biased region" description="Low complexity" evidence="1">
    <location>
        <begin position="36"/>
        <end position="52"/>
    </location>
</feature>
<protein>
    <submittedName>
        <fullName evidence="2">Uncharacterized conserved protein YibQ, putative polysaccharide deacetylase 2 family</fullName>
    </submittedName>
</protein>
<dbReference type="InterPro" id="IPR011330">
    <property type="entry name" value="Glyco_hydro/deAcase_b/a-brl"/>
</dbReference>
<evidence type="ECO:0000313" key="2">
    <source>
        <dbReference type="EMBL" id="SEM46619.1"/>
    </source>
</evidence>
<evidence type="ECO:0000313" key="3">
    <source>
        <dbReference type="Proteomes" id="UP000199585"/>
    </source>
</evidence>
<evidence type="ECO:0000256" key="1">
    <source>
        <dbReference type="SAM" id="MobiDB-lite"/>
    </source>
</evidence>
<feature type="region of interest" description="Disordered" evidence="1">
    <location>
        <begin position="256"/>
        <end position="306"/>
    </location>
</feature>
<keyword evidence="3" id="KW-1185">Reference proteome</keyword>
<dbReference type="Proteomes" id="UP000199585">
    <property type="component" value="Unassembled WGS sequence"/>
</dbReference>
<feature type="compositionally biased region" description="Low complexity" evidence="1">
    <location>
        <begin position="370"/>
        <end position="381"/>
    </location>
</feature>
<dbReference type="InterPro" id="IPR006837">
    <property type="entry name" value="Divergent_DAC"/>
</dbReference>
<gene>
    <name evidence="2" type="ORF">SAMN04488003_101211</name>
</gene>
<dbReference type="STRING" id="245187.SAMN04488003_101211"/>